<dbReference type="CDD" id="cd04301">
    <property type="entry name" value="NAT_SF"/>
    <property type="match status" value="1"/>
</dbReference>
<dbReference type="Proteomes" id="UP000094020">
    <property type="component" value="Chromosome 5"/>
</dbReference>
<dbReference type="OrthoDB" id="41532at2759"/>
<reference evidence="2" key="1">
    <citation type="submission" date="2013-07" db="EMBL/GenBank/DDBJ databases">
        <title>The Genome Sequence of Cryptococcus pinus CBS10737.</title>
        <authorList>
            <consortium name="The Broad Institute Genome Sequencing Platform"/>
            <person name="Cuomo C."/>
            <person name="Litvintseva A."/>
            <person name="Chen Y."/>
            <person name="Heitman J."/>
            <person name="Sun S."/>
            <person name="Springer D."/>
            <person name="Dromer F."/>
            <person name="Young S.K."/>
            <person name="Zeng Q."/>
            <person name="Gargeya S."/>
            <person name="Fitzgerald M."/>
            <person name="Abouelleil A."/>
            <person name="Alvarado L."/>
            <person name="Berlin A.M."/>
            <person name="Chapman S.B."/>
            <person name="Dewar J."/>
            <person name="Goldberg J."/>
            <person name="Griggs A."/>
            <person name="Gujja S."/>
            <person name="Hansen M."/>
            <person name="Howarth C."/>
            <person name="Imamovic A."/>
            <person name="Larimer J."/>
            <person name="McCowan C."/>
            <person name="Murphy C."/>
            <person name="Pearson M."/>
            <person name="Priest M."/>
            <person name="Roberts A."/>
            <person name="Saif S."/>
            <person name="Shea T."/>
            <person name="Sykes S."/>
            <person name="Wortman J."/>
            <person name="Nusbaum C."/>
            <person name="Birren B."/>
        </authorList>
    </citation>
    <scope>NUCLEOTIDE SEQUENCE [LARGE SCALE GENOMIC DNA]</scope>
    <source>
        <strain evidence="2">CBS 10737</strain>
    </source>
</reference>
<organism evidence="2">
    <name type="scientific">Kwoniella pini CBS 10737</name>
    <dbReference type="NCBI Taxonomy" id="1296096"/>
    <lineage>
        <taxon>Eukaryota</taxon>
        <taxon>Fungi</taxon>
        <taxon>Dikarya</taxon>
        <taxon>Basidiomycota</taxon>
        <taxon>Agaricomycotina</taxon>
        <taxon>Tremellomycetes</taxon>
        <taxon>Tremellales</taxon>
        <taxon>Cryptococcaceae</taxon>
        <taxon>Kwoniella</taxon>
    </lineage>
</organism>
<protein>
    <recommendedName>
        <fullName evidence="1">N-acetyltransferase domain-containing protein</fullName>
    </recommendedName>
</protein>
<sequence length="202" mass="22504">MTQSTSPKGSVRLERVTPDTLKLYAPRLAAIMCQQIVRQNRSINFLHPFTTAQAIELFDNVGSSLVKEGPGRKTMWVARLPEGETGLPSIDMDGKETEYADILGTVQLSYHFSPNGVHRSEVGKLIVDDRYERRGIARTLMEELHREAKANGSTLCLLDTEAGYAEHFYVKMGWTLAGHVPGYAQTPDGTEKRGAAFMYKLL</sequence>
<evidence type="ECO:0000313" key="2">
    <source>
        <dbReference type="EMBL" id="OCF46227.1"/>
    </source>
</evidence>
<dbReference type="EMBL" id="CP144523">
    <property type="protein sequence ID" value="WWC69812.1"/>
    <property type="molecule type" value="Genomic_DNA"/>
</dbReference>
<evidence type="ECO:0000259" key="1">
    <source>
        <dbReference type="PROSITE" id="PS51186"/>
    </source>
</evidence>
<accession>A0A1B9HSK9</accession>
<dbReference type="Gene3D" id="3.40.630.30">
    <property type="match status" value="1"/>
</dbReference>
<name>A0A1B9HSK9_9TREE</name>
<evidence type="ECO:0000313" key="3">
    <source>
        <dbReference type="EMBL" id="WWC69812.1"/>
    </source>
</evidence>
<dbReference type="SUPFAM" id="SSF55729">
    <property type="entry name" value="Acyl-CoA N-acyltransferases (Nat)"/>
    <property type="match status" value="1"/>
</dbReference>
<reference evidence="3" key="4">
    <citation type="submission" date="2024-02" db="EMBL/GenBank/DDBJ databases">
        <title>Comparative genomics of Cryptococcus and Kwoniella reveals pathogenesis evolution and contrasting modes of karyotype evolution via chromosome fusion or intercentromeric recombination.</title>
        <authorList>
            <person name="Coelho M.A."/>
            <person name="David-Palma M."/>
            <person name="Shea T."/>
            <person name="Bowers K."/>
            <person name="McGinley-Smith S."/>
            <person name="Mohammad A.W."/>
            <person name="Gnirke A."/>
            <person name="Yurkov A.M."/>
            <person name="Nowrousian M."/>
            <person name="Sun S."/>
            <person name="Cuomo C.A."/>
            <person name="Heitman J."/>
        </authorList>
    </citation>
    <scope>NUCLEOTIDE SEQUENCE</scope>
    <source>
        <strain evidence="3">CBS 10737</strain>
    </source>
</reference>
<dbReference type="InterPro" id="IPR016181">
    <property type="entry name" value="Acyl_CoA_acyltransferase"/>
</dbReference>
<dbReference type="PROSITE" id="PS51186">
    <property type="entry name" value="GNAT"/>
    <property type="match status" value="1"/>
</dbReference>
<reference evidence="3" key="2">
    <citation type="submission" date="2013-07" db="EMBL/GenBank/DDBJ databases">
        <authorList>
            <consortium name="The Broad Institute Genome Sequencing Platform"/>
            <person name="Cuomo C."/>
            <person name="Litvintseva A."/>
            <person name="Chen Y."/>
            <person name="Heitman J."/>
            <person name="Sun S."/>
            <person name="Springer D."/>
            <person name="Dromer F."/>
            <person name="Young S.K."/>
            <person name="Zeng Q."/>
            <person name="Gargeya S."/>
            <person name="Fitzgerald M."/>
            <person name="Abouelleil A."/>
            <person name="Alvarado L."/>
            <person name="Berlin A.M."/>
            <person name="Chapman S.B."/>
            <person name="Dewar J."/>
            <person name="Goldberg J."/>
            <person name="Griggs A."/>
            <person name="Gujja S."/>
            <person name="Hansen M."/>
            <person name="Howarth C."/>
            <person name="Imamovic A."/>
            <person name="Larimer J."/>
            <person name="McCowan C."/>
            <person name="Murphy C."/>
            <person name="Pearson M."/>
            <person name="Priest M."/>
            <person name="Roberts A."/>
            <person name="Saif S."/>
            <person name="Shea T."/>
            <person name="Sykes S."/>
            <person name="Wortman J."/>
            <person name="Nusbaum C."/>
            <person name="Birren B."/>
        </authorList>
    </citation>
    <scope>NUCLEOTIDE SEQUENCE</scope>
    <source>
        <strain evidence="3">CBS 10737</strain>
    </source>
</reference>
<dbReference type="Pfam" id="PF13508">
    <property type="entry name" value="Acetyltransf_7"/>
    <property type="match status" value="1"/>
</dbReference>
<proteinExistence type="predicted"/>
<evidence type="ECO:0000313" key="4">
    <source>
        <dbReference type="Proteomes" id="UP000094020"/>
    </source>
</evidence>
<dbReference type="EMBL" id="KV700118">
    <property type="protein sequence ID" value="OCF46227.1"/>
    <property type="molecule type" value="Genomic_DNA"/>
</dbReference>
<feature type="domain" description="N-acetyltransferase" evidence="1">
    <location>
        <begin position="44"/>
        <end position="202"/>
    </location>
</feature>
<dbReference type="AlphaFoldDB" id="A0A1B9HSK9"/>
<gene>
    <name evidence="2" type="ORF">I206_07704</name>
    <name evidence="3" type="ORF">I206_103755</name>
</gene>
<dbReference type="KEGG" id="kpin:30176073"/>
<keyword evidence="4" id="KW-1185">Reference proteome</keyword>
<dbReference type="GeneID" id="30176073"/>
<dbReference type="RefSeq" id="XP_019007446.1">
    <property type="nucleotide sequence ID" value="XM_019159394.1"/>
</dbReference>
<dbReference type="InterPro" id="IPR000182">
    <property type="entry name" value="GNAT_dom"/>
</dbReference>
<dbReference type="GO" id="GO:0016747">
    <property type="term" value="F:acyltransferase activity, transferring groups other than amino-acyl groups"/>
    <property type="evidence" value="ECO:0007669"/>
    <property type="project" value="InterPro"/>
</dbReference>
<reference evidence="2" key="3">
    <citation type="submission" date="2016-07" db="EMBL/GenBank/DDBJ databases">
        <title>Evolution of pathogenesis and genome organization in the Tremellales.</title>
        <authorList>
            <person name="Cuomo C."/>
            <person name="Litvintseva A."/>
            <person name="Heitman J."/>
            <person name="Chen Y."/>
            <person name="Sun S."/>
            <person name="Springer D."/>
            <person name="Dromer F."/>
            <person name="Young S."/>
            <person name="Zeng Q."/>
            <person name="Chapman S."/>
            <person name="Gujja S."/>
            <person name="Saif S."/>
            <person name="Birren B."/>
        </authorList>
    </citation>
    <scope>NUCLEOTIDE SEQUENCE</scope>
    <source>
        <strain evidence="2">CBS 10737</strain>
    </source>
</reference>